<reference evidence="13 14" key="1">
    <citation type="submission" date="2018-06" db="EMBL/GenBank/DDBJ databases">
        <authorList>
            <consortium name="Pathogen Informatics"/>
            <person name="Doyle S."/>
        </authorList>
    </citation>
    <scope>NUCLEOTIDE SEQUENCE [LARGE SCALE GENOMIC DNA]</scope>
    <source>
        <strain evidence="13 14">NCTC11532</strain>
    </source>
</reference>
<keyword evidence="8 11" id="KW-0663">Pyridoxal phosphate</keyword>
<keyword evidence="9 11" id="KW-0368">Histidine biosynthesis</keyword>
<dbReference type="CDD" id="cd00609">
    <property type="entry name" value="AAT_like"/>
    <property type="match status" value="1"/>
</dbReference>
<dbReference type="InterPro" id="IPR015421">
    <property type="entry name" value="PyrdxlP-dep_Trfase_major"/>
</dbReference>
<evidence type="ECO:0000256" key="7">
    <source>
        <dbReference type="ARBA" id="ARBA00022679"/>
    </source>
</evidence>
<protein>
    <recommendedName>
        <fullName evidence="11">Histidinol-phosphate aminotransferase</fullName>
        <ecNumber evidence="11">2.6.1.9</ecNumber>
    </recommendedName>
    <alternativeName>
        <fullName evidence="11">Imidazole acetol-phosphate transaminase</fullName>
    </alternativeName>
</protein>
<dbReference type="RefSeq" id="WP_031565333.1">
    <property type="nucleotide sequence ID" value="NZ_CAAAIS010000003.1"/>
</dbReference>
<dbReference type="GO" id="GO:0000105">
    <property type="term" value="P:L-histidine biosynthetic process"/>
    <property type="evidence" value="ECO:0007669"/>
    <property type="project" value="UniProtKB-UniRule"/>
</dbReference>
<evidence type="ECO:0000256" key="10">
    <source>
        <dbReference type="ARBA" id="ARBA00047481"/>
    </source>
</evidence>
<dbReference type="PANTHER" id="PTHR42885:SF2">
    <property type="entry name" value="HISTIDINOL-PHOSPHATE AMINOTRANSFERASE"/>
    <property type="match status" value="1"/>
</dbReference>
<evidence type="ECO:0000259" key="12">
    <source>
        <dbReference type="Pfam" id="PF00155"/>
    </source>
</evidence>
<dbReference type="InterPro" id="IPR005861">
    <property type="entry name" value="HisP_aminotrans"/>
</dbReference>
<dbReference type="InterPro" id="IPR004839">
    <property type="entry name" value="Aminotransferase_I/II_large"/>
</dbReference>
<comment type="cofactor">
    <cofactor evidence="1 11">
        <name>pyridoxal 5'-phosphate</name>
        <dbReference type="ChEBI" id="CHEBI:597326"/>
    </cofactor>
</comment>
<dbReference type="Gene3D" id="3.90.1150.10">
    <property type="entry name" value="Aspartate Aminotransferase, domain 1"/>
    <property type="match status" value="1"/>
</dbReference>
<dbReference type="EC" id="2.6.1.9" evidence="11"/>
<comment type="catalytic activity">
    <reaction evidence="10 11">
        <text>L-histidinol phosphate + 2-oxoglutarate = 3-(imidazol-4-yl)-2-oxopropyl phosphate + L-glutamate</text>
        <dbReference type="Rhea" id="RHEA:23744"/>
        <dbReference type="ChEBI" id="CHEBI:16810"/>
        <dbReference type="ChEBI" id="CHEBI:29985"/>
        <dbReference type="ChEBI" id="CHEBI:57766"/>
        <dbReference type="ChEBI" id="CHEBI:57980"/>
        <dbReference type="EC" id="2.6.1.9"/>
    </reaction>
</comment>
<proteinExistence type="inferred from homology"/>
<evidence type="ECO:0000256" key="11">
    <source>
        <dbReference type="HAMAP-Rule" id="MF_01023"/>
    </source>
</evidence>
<accession>A0A378LUP9</accession>
<dbReference type="GO" id="GO:0030170">
    <property type="term" value="F:pyridoxal phosphate binding"/>
    <property type="evidence" value="ECO:0007669"/>
    <property type="project" value="InterPro"/>
</dbReference>
<feature type="domain" description="Aminotransferase class I/classII large" evidence="12">
    <location>
        <begin position="43"/>
        <end position="347"/>
    </location>
</feature>
<feature type="modified residue" description="N6-(pyridoxal phosphate)lysine" evidence="11">
    <location>
        <position position="210"/>
    </location>
</feature>
<evidence type="ECO:0000256" key="2">
    <source>
        <dbReference type="ARBA" id="ARBA00005011"/>
    </source>
</evidence>
<name>A0A378LUP9_9GAMM</name>
<dbReference type="HAMAP" id="MF_01023">
    <property type="entry name" value="HisC_aminotrans_2"/>
    <property type="match status" value="1"/>
</dbReference>
<keyword evidence="7 11" id="KW-0808">Transferase</keyword>
<comment type="subunit">
    <text evidence="4 11">Homodimer.</text>
</comment>
<keyword evidence="5 11" id="KW-0032">Aminotransferase</keyword>
<dbReference type="GO" id="GO:0004400">
    <property type="term" value="F:histidinol-phosphate transaminase activity"/>
    <property type="evidence" value="ECO:0007669"/>
    <property type="project" value="UniProtKB-UniRule"/>
</dbReference>
<dbReference type="PANTHER" id="PTHR42885">
    <property type="entry name" value="HISTIDINOL-PHOSPHATE AMINOTRANSFERASE-RELATED"/>
    <property type="match status" value="1"/>
</dbReference>
<gene>
    <name evidence="11 13" type="primary">hisC</name>
    <name evidence="13" type="ORF">NCTC11532_01745</name>
</gene>
<evidence type="ECO:0000256" key="4">
    <source>
        <dbReference type="ARBA" id="ARBA00011738"/>
    </source>
</evidence>
<sequence>MSILRLVRPELLKIQPYSSGNYSKTLRLHANELPWSALENSIHLNFYPEKDLQDQLQKQLAQCYQVDGDQLMLTRGSDDGIDLVTRLFLNPGQDACMQFSPTFSMYSFYVSLQQAQLIECPLNSLNNFQLRSGDIRRHWQNKCKVIFLCNPNNPTGNLFGLDFIAMLCEEYKNRSVIVVDEAYIEFAEAQSATCLIPQFDNLIVLRTLSKAYGLANLRLGIILSQAHIINTLNKIIGPYPLSNVVLDLALRAIEQSDWFSQSLKTIKGLRTCLIKELQQCTLIEKVYPSQTNFVLVKTQYAKELFSWLADQGIAIKSFSSNSSLQDHLRITVGSALQNELLIRAVAAFQNNVSGKQNAKNLIY</sequence>
<dbReference type="UniPathway" id="UPA00031">
    <property type="reaction ID" value="UER00012"/>
</dbReference>
<evidence type="ECO:0000256" key="8">
    <source>
        <dbReference type="ARBA" id="ARBA00022898"/>
    </source>
</evidence>
<dbReference type="NCBIfam" id="TIGR01141">
    <property type="entry name" value="hisC"/>
    <property type="match status" value="1"/>
</dbReference>
<dbReference type="AlphaFoldDB" id="A0A378LUP9"/>
<evidence type="ECO:0000256" key="5">
    <source>
        <dbReference type="ARBA" id="ARBA00022576"/>
    </source>
</evidence>
<dbReference type="Pfam" id="PF00155">
    <property type="entry name" value="Aminotran_1_2"/>
    <property type="match status" value="1"/>
</dbReference>
<evidence type="ECO:0000313" key="14">
    <source>
        <dbReference type="Proteomes" id="UP000255297"/>
    </source>
</evidence>
<dbReference type="InterPro" id="IPR015424">
    <property type="entry name" value="PyrdxlP-dep_Trfase"/>
</dbReference>
<evidence type="ECO:0000256" key="9">
    <source>
        <dbReference type="ARBA" id="ARBA00023102"/>
    </source>
</evidence>
<evidence type="ECO:0000256" key="3">
    <source>
        <dbReference type="ARBA" id="ARBA00007970"/>
    </source>
</evidence>
<evidence type="ECO:0000256" key="6">
    <source>
        <dbReference type="ARBA" id="ARBA00022605"/>
    </source>
</evidence>
<dbReference type="Proteomes" id="UP000255297">
    <property type="component" value="Unassembled WGS sequence"/>
</dbReference>
<evidence type="ECO:0000256" key="1">
    <source>
        <dbReference type="ARBA" id="ARBA00001933"/>
    </source>
</evidence>
<keyword evidence="6 11" id="KW-0028">Amino-acid biosynthesis</keyword>
<dbReference type="SUPFAM" id="SSF53383">
    <property type="entry name" value="PLP-dependent transferases"/>
    <property type="match status" value="1"/>
</dbReference>
<comment type="similarity">
    <text evidence="3 11">Belongs to the class-II pyridoxal-phosphate-dependent aminotransferase family. Histidinol-phosphate aminotransferase subfamily.</text>
</comment>
<dbReference type="OrthoDB" id="9813612at2"/>
<evidence type="ECO:0000313" key="13">
    <source>
        <dbReference type="EMBL" id="STY29558.1"/>
    </source>
</evidence>
<dbReference type="EMBL" id="UGPB01000001">
    <property type="protein sequence ID" value="STY29558.1"/>
    <property type="molecule type" value="Genomic_DNA"/>
</dbReference>
<dbReference type="STRING" id="1122170.GCA_000701265_00741"/>
<comment type="pathway">
    <text evidence="2 11">Amino-acid biosynthesis; L-histidine biosynthesis; L-histidine from 5-phospho-alpha-D-ribose 1-diphosphate: step 7/9.</text>
</comment>
<organism evidence="13 14">
    <name type="scientific">Legionella wadsworthii</name>
    <dbReference type="NCBI Taxonomy" id="28088"/>
    <lineage>
        <taxon>Bacteria</taxon>
        <taxon>Pseudomonadati</taxon>
        <taxon>Pseudomonadota</taxon>
        <taxon>Gammaproteobacteria</taxon>
        <taxon>Legionellales</taxon>
        <taxon>Legionellaceae</taxon>
        <taxon>Legionella</taxon>
    </lineage>
</organism>
<keyword evidence="14" id="KW-1185">Reference proteome</keyword>
<dbReference type="InterPro" id="IPR015422">
    <property type="entry name" value="PyrdxlP-dep_Trfase_small"/>
</dbReference>
<dbReference type="Gene3D" id="3.40.640.10">
    <property type="entry name" value="Type I PLP-dependent aspartate aminotransferase-like (Major domain)"/>
    <property type="match status" value="1"/>
</dbReference>